<reference evidence="1" key="1">
    <citation type="submission" date="2023-08" db="EMBL/GenBank/DDBJ databases">
        <title>A de novo genome assembly of Solanum verrucosum Schlechtendal, a Mexican diploid species geographically isolated from the other diploid A-genome species in potato relatives.</title>
        <authorList>
            <person name="Hosaka K."/>
        </authorList>
    </citation>
    <scope>NUCLEOTIDE SEQUENCE</scope>
    <source>
        <tissue evidence="1">Young leaves</tissue>
    </source>
</reference>
<proteinExistence type="predicted"/>
<dbReference type="SUPFAM" id="SSF56672">
    <property type="entry name" value="DNA/RNA polymerases"/>
    <property type="match status" value="1"/>
</dbReference>
<dbReference type="Gene3D" id="3.30.70.270">
    <property type="match status" value="1"/>
</dbReference>
<protein>
    <recommendedName>
        <fullName evidence="3">Reverse transcriptase/retrotransposon-derived protein RNase H-like domain-containing protein</fullName>
    </recommendedName>
</protein>
<evidence type="ECO:0000313" key="2">
    <source>
        <dbReference type="Proteomes" id="UP001234989"/>
    </source>
</evidence>
<evidence type="ECO:0000313" key="1">
    <source>
        <dbReference type="EMBL" id="WMV18418.1"/>
    </source>
</evidence>
<dbReference type="InterPro" id="IPR050951">
    <property type="entry name" value="Retrovirus_Pol_polyprotein"/>
</dbReference>
<dbReference type="EMBL" id="CP133614">
    <property type="protein sequence ID" value="WMV18418.1"/>
    <property type="molecule type" value="Genomic_DNA"/>
</dbReference>
<keyword evidence="2" id="KW-1185">Reference proteome</keyword>
<dbReference type="AlphaFoldDB" id="A0AAF0Q8R8"/>
<organism evidence="1 2">
    <name type="scientific">Solanum verrucosum</name>
    <dbReference type="NCBI Taxonomy" id="315347"/>
    <lineage>
        <taxon>Eukaryota</taxon>
        <taxon>Viridiplantae</taxon>
        <taxon>Streptophyta</taxon>
        <taxon>Embryophyta</taxon>
        <taxon>Tracheophyta</taxon>
        <taxon>Spermatophyta</taxon>
        <taxon>Magnoliopsida</taxon>
        <taxon>eudicotyledons</taxon>
        <taxon>Gunneridae</taxon>
        <taxon>Pentapetalae</taxon>
        <taxon>asterids</taxon>
        <taxon>lamiids</taxon>
        <taxon>Solanales</taxon>
        <taxon>Solanaceae</taxon>
        <taxon>Solanoideae</taxon>
        <taxon>Solaneae</taxon>
        <taxon>Solanum</taxon>
    </lineage>
</organism>
<evidence type="ECO:0008006" key="3">
    <source>
        <dbReference type="Google" id="ProtNLM"/>
    </source>
</evidence>
<gene>
    <name evidence="1" type="ORF">MTR67_011803</name>
</gene>
<name>A0AAF0Q8R8_SOLVR</name>
<accession>A0AAF0Q8R8</accession>
<dbReference type="InterPro" id="IPR043502">
    <property type="entry name" value="DNA/RNA_pol_sf"/>
</dbReference>
<dbReference type="PANTHER" id="PTHR37984">
    <property type="entry name" value="PROTEIN CBG26694"/>
    <property type="match status" value="1"/>
</dbReference>
<dbReference type="InterPro" id="IPR043128">
    <property type="entry name" value="Rev_trsase/Diguanyl_cyclase"/>
</dbReference>
<dbReference type="PANTHER" id="PTHR37984:SF5">
    <property type="entry name" value="PROTEIN NYNRIN-LIKE"/>
    <property type="match status" value="1"/>
</dbReference>
<sequence length="109" mass="12751">MDKELYAKFSKFEFWLEYVAFLGHIVSGDGIRVDTQKIEAVQNWPRPTSPTDIRSFLGFSGYYRKFAERFSSISSSLTKLTQKTTKFQWSEACEKNFQELKTRSTTAQR</sequence>
<dbReference type="Proteomes" id="UP001234989">
    <property type="component" value="Chromosome 3"/>
</dbReference>
<dbReference type="FunFam" id="3.30.70.270:FF:000020">
    <property type="entry name" value="Transposon Tf2-6 polyprotein-like Protein"/>
    <property type="match status" value="1"/>
</dbReference>